<dbReference type="PANTHER" id="PTHR46796:SF14">
    <property type="entry name" value="TRANSCRIPTIONAL REGULATORY PROTEIN"/>
    <property type="match status" value="1"/>
</dbReference>
<dbReference type="PANTHER" id="PTHR46796">
    <property type="entry name" value="HTH-TYPE TRANSCRIPTIONAL ACTIVATOR RHAS-RELATED"/>
    <property type="match status" value="1"/>
</dbReference>
<dbReference type="InterPro" id="IPR009057">
    <property type="entry name" value="Homeodomain-like_sf"/>
</dbReference>
<dbReference type="PROSITE" id="PS01124">
    <property type="entry name" value="HTH_ARAC_FAMILY_2"/>
    <property type="match status" value="1"/>
</dbReference>
<protein>
    <submittedName>
        <fullName evidence="6">AraC family transcriptional regulator</fullName>
    </submittedName>
</protein>
<evidence type="ECO:0000256" key="2">
    <source>
        <dbReference type="ARBA" id="ARBA00023125"/>
    </source>
</evidence>
<keyword evidence="3" id="KW-0804">Transcription</keyword>
<dbReference type="OrthoDB" id="5622169at2"/>
<dbReference type="InterPro" id="IPR018060">
    <property type="entry name" value="HTH_AraC"/>
</dbReference>
<feature type="domain" description="HTH araC/xylS-type" evidence="5">
    <location>
        <begin position="188"/>
        <end position="286"/>
    </location>
</feature>
<organism evidence="6 7">
    <name type="scientific">Pseudomonas pohangensis</name>
    <dbReference type="NCBI Taxonomy" id="364197"/>
    <lineage>
        <taxon>Bacteria</taxon>
        <taxon>Pseudomonadati</taxon>
        <taxon>Pseudomonadota</taxon>
        <taxon>Gammaproteobacteria</taxon>
        <taxon>Pseudomonadales</taxon>
        <taxon>Pseudomonadaceae</taxon>
        <taxon>Pseudomonas</taxon>
    </lineage>
</organism>
<dbReference type="Gene3D" id="1.10.10.60">
    <property type="entry name" value="Homeodomain-like"/>
    <property type="match status" value="2"/>
</dbReference>
<reference evidence="7" key="1">
    <citation type="submission" date="2016-10" db="EMBL/GenBank/DDBJ databases">
        <authorList>
            <person name="Varghese N."/>
            <person name="Submissions S."/>
        </authorList>
    </citation>
    <scope>NUCLEOTIDE SEQUENCE [LARGE SCALE GENOMIC DNA]</scope>
    <source>
        <strain evidence="7">DSM 17875</strain>
    </source>
</reference>
<accession>A0A1H2HTE5</accession>
<dbReference type="SUPFAM" id="SSF46689">
    <property type="entry name" value="Homeodomain-like"/>
    <property type="match status" value="2"/>
</dbReference>
<dbReference type="GO" id="GO:0003700">
    <property type="term" value="F:DNA-binding transcription factor activity"/>
    <property type="evidence" value="ECO:0007669"/>
    <property type="project" value="InterPro"/>
</dbReference>
<evidence type="ECO:0000256" key="1">
    <source>
        <dbReference type="ARBA" id="ARBA00023015"/>
    </source>
</evidence>
<evidence type="ECO:0000256" key="4">
    <source>
        <dbReference type="ARBA" id="ARBA00037345"/>
    </source>
</evidence>
<dbReference type="SMART" id="SM00342">
    <property type="entry name" value="HTH_ARAC"/>
    <property type="match status" value="1"/>
</dbReference>
<keyword evidence="1" id="KW-0805">Transcription regulation</keyword>
<name>A0A1H2HTE5_9PSED</name>
<dbReference type="InterPro" id="IPR050204">
    <property type="entry name" value="AraC_XylS_family_regulators"/>
</dbReference>
<evidence type="ECO:0000313" key="7">
    <source>
        <dbReference type="Proteomes" id="UP000243232"/>
    </source>
</evidence>
<dbReference type="RefSeq" id="WP_090197747.1">
    <property type="nucleotide sequence ID" value="NZ_LT629785.1"/>
</dbReference>
<evidence type="ECO:0000313" key="6">
    <source>
        <dbReference type="EMBL" id="SDU35117.1"/>
    </source>
</evidence>
<proteinExistence type="predicted"/>
<evidence type="ECO:0000259" key="5">
    <source>
        <dbReference type="PROSITE" id="PS01124"/>
    </source>
</evidence>
<dbReference type="AlphaFoldDB" id="A0A1H2HTE5"/>
<dbReference type="Proteomes" id="UP000243232">
    <property type="component" value="Chromosome I"/>
</dbReference>
<dbReference type="EMBL" id="LT629785">
    <property type="protein sequence ID" value="SDU35117.1"/>
    <property type="molecule type" value="Genomic_DNA"/>
</dbReference>
<dbReference type="Pfam" id="PF12833">
    <property type="entry name" value="HTH_18"/>
    <property type="match status" value="1"/>
</dbReference>
<dbReference type="STRING" id="364197.SAMN05216296_3249"/>
<sequence length="296" mass="31775">MPAPSSPWLQLRRQLGVMPLVSAAIKGATPLYAERYLMHSARESLTALPTLLLLVHLGGASVTDARQEGSGAQYIQSLSLLVPPGVSTDWVFAGAVHVAAFHFTGVRLPALQDLLHKLGAAGQPFPFSDPLVSAAARQLVDELQHGSAADTAFVERLAAIMVEQLLRVASGVAGSRLNPAALHLGRMTSVLQWLQENLHGQLTTQVLAEKAGVSTSHFRRLFADSLGMTPHRYVTQLRLQRVSELLTGTDLPIARIASECGFDSQSHMTTSFSRVHGLTPARFRRQAARLSGAAAD</sequence>
<dbReference type="GO" id="GO:0043565">
    <property type="term" value="F:sequence-specific DNA binding"/>
    <property type="evidence" value="ECO:0007669"/>
    <property type="project" value="InterPro"/>
</dbReference>
<gene>
    <name evidence="6" type="ORF">SAMN05216296_3249</name>
</gene>
<evidence type="ECO:0000256" key="3">
    <source>
        <dbReference type="ARBA" id="ARBA00023163"/>
    </source>
</evidence>
<keyword evidence="7" id="KW-1185">Reference proteome</keyword>
<comment type="function">
    <text evidence="4">Regulatory protein of the TOL plasmid xyl operons. XylS activates the xylXYZLTEGFJQKIH operon required for the degradation of toluene, m-xylene and p-xylene.</text>
</comment>
<keyword evidence="2" id="KW-0238">DNA-binding</keyword>